<feature type="region of interest" description="Disordered" evidence="1">
    <location>
        <begin position="66"/>
        <end position="113"/>
    </location>
</feature>
<evidence type="ECO:0000313" key="3">
    <source>
        <dbReference type="Proteomes" id="UP001061298"/>
    </source>
</evidence>
<geneLocation type="plasmid" evidence="2 3">
    <name>punmamed2</name>
</geneLocation>
<reference evidence="2" key="1">
    <citation type="submission" date="2022-10" db="EMBL/GenBank/DDBJ databases">
        <authorList>
            <person name="Mo P."/>
        </authorList>
    </citation>
    <scope>NUCLEOTIDE SEQUENCE</scope>
    <source>
        <strain evidence="2">HUAS 13-4</strain>
        <plasmid evidence="2">punmamed2</plasmid>
    </source>
</reference>
<protein>
    <submittedName>
        <fullName evidence="2">Uncharacterized protein</fullName>
    </submittedName>
</protein>
<dbReference type="RefSeq" id="WP_263235297.1">
    <property type="nucleotide sequence ID" value="NZ_CP106794.1"/>
</dbReference>
<evidence type="ECO:0000313" key="2">
    <source>
        <dbReference type="EMBL" id="UXY25019.1"/>
    </source>
</evidence>
<feature type="compositionally biased region" description="Basic and acidic residues" evidence="1">
    <location>
        <begin position="74"/>
        <end position="85"/>
    </location>
</feature>
<name>A0ABY6EEL7_9ACTN</name>
<dbReference type="Proteomes" id="UP001061298">
    <property type="component" value="Plasmid punmamed2"/>
</dbReference>
<dbReference type="EMBL" id="CP106794">
    <property type="protein sequence ID" value="UXY25019.1"/>
    <property type="molecule type" value="Genomic_DNA"/>
</dbReference>
<proteinExistence type="predicted"/>
<keyword evidence="2" id="KW-0614">Plasmid</keyword>
<keyword evidence="3" id="KW-1185">Reference proteome</keyword>
<gene>
    <name evidence="2" type="ORF">N8I84_42085</name>
</gene>
<accession>A0ABY6EEL7</accession>
<sequence length="113" mass="12600">MTAHAPGRCALVKTMKEAFEDARLEEGVYCLCLTGDEARATLRALADVPADDLDAAAAHARLHRLVEPQPRLPRRTDEEEREAKQRLAPPYDLPDAEALQGFAAPTRRRRRQG</sequence>
<evidence type="ECO:0000256" key="1">
    <source>
        <dbReference type="SAM" id="MobiDB-lite"/>
    </source>
</evidence>
<organism evidence="2 3">
    <name type="scientific">Streptomyces cynarae</name>
    <dbReference type="NCBI Taxonomy" id="2981134"/>
    <lineage>
        <taxon>Bacteria</taxon>
        <taxon>Bacillati</taxon>
        <taxon>Actinomycetota</taxon>
        <taxon>Actinomycetes</taxon>
        <taxon>Kitasatosporales</taxon>
        <taxon>Streptomycetaceae</taxon>
        <taxon>Streptomyces</taxon>
    </lineage>
</organism>